<comment type="caution">
    <text evidence="2">The sequence shown here is derived from an EMBL/GenBank/DDBJ whole genome shotgun (WGS) entry which is preliminary data.</text>
</comment>
<evidence type="ECO:0000256" key="1">
    <source>
        <dbReference type="SAM" id="Phobius"/>
    </source>
</evidence>
<feature type="transmembrane region" description="Helical" evidence="1">
    <location>
        <begin position="64"/>
        <end position="85"/>
    </location>
</feature>
<keyword evidence="1" id="KW-1133">Transmembrane helix</keyword>
<accession>A0A168CDG4</accession>
<organism evidence="2 3">
    <name type="scientific">Ascosphaera apis ARSEF 7405</name>
    <dbReference type="NCBI Taxonomy" id="392613"/>
    <lineage>
        <taxon>Eukaryota</taxon>
        <taxon>Fungi</taxon>
        <taxon>Dikarya</taxon>
        <taxon>Ascomycota</taxon>
        <taxon>Pezizomycotina</taxon>
        <taxon>Eurotiomycetes</taxon>
        <taxon>Eurotiomycetidae</taxon>
        <taxon>Onygenales</taxon>
        <taxon>Ascosphaeraceae</taxon>
        <taxon>Ascosphaera</taxon>
    </lineage>
</organism>
<reference evidence="2 3" key="1">
    <citation type="journal article" date="2016" name="Genome Biol. Evol.">
        <title>Divergent and convergent evolution of fungal pathogenicity.</title>
        <authorList>
            <person name="Shang Y."/>
            <person name="Xiao G."/>
            <person name="Zheng P."/>
            <person name="Cen K."/>
            <person name="Zhan S."/>
            <person name="Wang C."/>
        </authorList>
    </citation>
    <scope>NUCLEOTIDE SEQUENCE [LARGE SCALE GENOMIC DNA]</scope>
    <source>
        <strain evidence="2 3">ARSEF 7405</strain>
    </source>
</reference>
<evidence type="ECO:0000313" key="3">
    <source>
        <dbReference type="Proteomes" id="UP000242877"/>
    </source>
</evidence>
<keyword evidence="1" id="KW-0472">Membrane</keyword>
<dbReference type="AlphaFoldDB" id="A0A168CDG4"/>
<dbReference type="VEuPathDB" id="FungiDB:AAP_01230"/>
<protein>
    <submittedName>
        <fullName evidence="2">Uncharacterized protein</fullName>
    </submittedName>
</protein>
<keyword evidence="3" id="KW-1185">Reference proteome</keyword>
<evidence type="ECO:0000313" key="2">
    <source>
        <dbReference type="EMBL" id="KZZ96457.1"/>
    </source>
</evidence>
<dbReference type="Proteomes" id="UP000242877">
    <property type="component" value="Unassembled WGS sequence"/>
</dbReference>
<sequence>MNLAVISRLGQVTGLFDLSRSMQLPPTAVIQGHAPDKPIRLPIVPANNTIAAITVTIRDGYPDVVLIFVVLIVVVVVVGSMRLSVDAKHLLT</sequence>
<proteinExistence type="predicted"/>
<name>A0A168CDG4_9EURO</name>
<gene>
    <name evidence="2" type="ORF">AAP_01230</name>
</gene>
<dbReference type="EMBL" id="AZGZ01000003">
    <property type="protein sequence ID" value="KZZ96457.1"/>
    <property type="molecule type" value="Genomic_DNA"/>
</dbReference>
<keyword evidence="1" id="KW-0812">Transmembrane</keyword>